<evidence type="ECO:0000313" key="3">
    <source>
        <dbReference type="Proteomes" id="UP000182470"/>
    </source>
</evidence>
<name>A0A1G9ZYB3_9PSED</name>
<accession>A0A1G9ZYB3</accession>
<evidence type="ECO:0000313" key="1">
    <source>
        <dbReference type="EMBL" id="KAF2407006.1"/>
    </source>
</evidence>
<reference evidence="2 3" key="2">
    <citation type="submission" date="2016-10" db="EMBL/GenBank/DDBJ databases">
        <authorList>
            <person name="de Groot N.N."/>
        </authorList>
    </citation>
    <scope>NUCLEOTIDE SEQUENCE [LARGE SCALE GENOMIC DNA]</scope>
    <source>
        <strain evidence="2 3">BS2772</strain>
    </source>
</reference>
<dbReference type="OrthoDB" id="6990567at2"/>
<dbReference type="EMBL" id="JXDI01000002">
    <property type="protein sequence ID" value="KAF2407006.1"/>
    <property type="molecule type" value="Genomic_DNA"/>
</dbReference>
<proteinExistence type="predicted"/>
<gene>
    <name evidence="1" type="ORF">PSAN_39340</name>
    <name evidence="2" type="ORF">SAMN04490179_3378</name>
</gene>
<evidence type="ECO:0000313" key="2">
    <source>
        <dbReference type="EMBL" id="SDN26137.1"/>
    </source>
</evidence>
<dbReference type="RefSeq" id="WP_083358101.1">
    <property type="nucleotide sequence ID" value="NZ_JBJGXR010000021.1"/>
</dbReference>
<dbReference type="Proteomes" id="UP000748067">
    <property type="component" value="Unassembled WGS sequence"/>
</dbReference>
<dbReference type="Proteomes" id="UP000182470">
    <property type="component" value="Chromosome I"/>
</dbReference>
<dbReference type="EMBL" id="LT629704">
    <property type="protein sequence ID" value="SDN26137.1"/>
    <property type="molecule type" value="Genomic_DNA"/>
</dbReference>
<organism evidence="2 3">
    <name type="scientific">Pseudomonas antarctica</name>
    <dbReference type="NCBI Taxonomy" id="219572"/>
    <lineage>
        <taxon>Bacteria</taxon>
        <taxon>Pseudomonadati</taxon>
        <taxon>Pseudomonadota</taxon>
        <taxon>Gammaproteobacteria</taxon>
        <taxon>Pseudomonadales</taxon>
        <taxon>Pseudomonadaceae</taxon>
        <taxon>Pseudomonas</taxon>
    </lineage>
</organism>
<keyword evidence="4" id="KW-1185">Reference proteome</keyword>
<evidence type="ECO:0000313" key="4">
    <source>
        <dbReference type="Proteomes" id="UP000748067"/>
    </source>
</evidence>
<protein>
    <submittedName>
        <fullName evidence="2">Uncharacterized protein</fullName>
    </submittedName>
</protein>
<reference evidence="1 4" key="1">
    <citation type="submission" date="2015-01" db="EMBL/GenBank/DDBJ databases">
        <title>Genome Sequence of Pseudomonas antarctica CMS 35.</title>
        <authorList>
            <person name="Voget S."/>
            <person name="Chow J."/>
            <person name="Daniel R."/>
            <person name="Streit W."/>
        </authorList>
    </citation>
    <scope>NUCLEOTIDE SEQUENCE [LARGE SCALE GENOMIC DNA]</scope>
    <source>
        <strain evidence="1 4">CMS 35</strain>
    </source>
</reference>
<dbReference type="AlphaFoldDB" id="A0A1G9ZYB3"/>
<sequence length="128" mass="13935">MGLDIHLEADKRMTMAHLADAVNAVGGGVLEQTEQSMAAGFDSGLSLSGCDEMEDSEIRAQDPHGLLFTVATRAYLRIKGPTPDDADPLADVRAWVEQLAARCDACFLISFQYESLMYLRDEGGLRVL</sequence>